<gene>
    <name evidence="2" type="ORF">HF203_13050</name>
</gene>
<comment type="caution">
    <text evidence="2">The sequence shown here is derived from an EMBL/GenBank/DDBJ whole genome shotgun (WGS) entry which is preliminary data.</text>
</comment>
<dbReference type="EMBL" id="JAAXKX010000021">
    <property type="protein sequence ID" value="NKN34149.1"/>
    <property type="molecule type" value="Genomic_DNA"/>
</dbReference>
<name>A0ABX1I9C0_9GAMM</name>
<accession>A0ABX1I9C0</accession>
<organism evidence="2 3">
    <name type="scientific">Marichromatium bheemlicum</name>
    <dbReference type="NCBI Taxonomy" id="365339"/>
    <lineage>
        <taxon>Bacteria</taxon>
        <taxon>Pseudomonadati</taxon>
        <taxon>Pseudomonadota</taxon>
        <taxon>Gammaproteobacteria</taxon>
        <taxon>Chromatiales</taxon>
        <taxon>Chromatiaceae</taxon>
        <taxon>Marichromatium</taxon>
    </lineage>
</organism>
<evidence type="ECO:0000256" key="1">
    <source>
        <dbReference type="SAM" id="Coils"/>
    </source>
</evidence>
<reference evidence="2 3" key="1">
    <citation type="submission" date="2020-04" db="EMBL/GenBank/DDBJ databases">
        <title>Draft Whole-Genome sequence of Marichromatium bheemlicum DSM 18632, type strain.</title>
        <authorList>
            <person name="Kyndt J.A."/>
            <person name="Meyer T.E."/>
        </authorList>
    </citation>
    <scope>NUCLEOTIDE SEQUENCE [LARGE SCALE GENOMIC DNA]</scope>
    <source>
        <strain evidence="2 3">DSM 18632</strain>
    </source>
</reference>
<dbReference type="RefSeq" id="WP_168670408.1">
    <property type="nucleotide sequence ID" value="NZ_JAAXKX010000021.1"/>
</dbReference>
<keyword evidence="1" id="KW-0175">Coiled coil</keyword>
<evidence type="ECO:0000313" key="3">
    <source>
        <dbReference type="Proteomes" id="UP000740754"/>
    </source>
</evidence>
<keyword evidence="3" id="KW-1185">Reference proteome</keyword>
<feature type="coiled-coil region" evidence="1">
    <location>
        <begin position="157"/>
        <end position="184"/>
    </location>
</feature>
<evidence type="ECO:0008006" key="4">
    <source>
        <dbReference type="Google" id="ProtNLM"/>
    </source>
</evidence>
<dbReference type="PANTHER" id="PTHR32309">
    <property type="entry name" value="TYROSINE-PROTEIN KINASE"/>
    <property type="match status" value="1"/>
</dbReference>
<evidence type="ECO:0000313" key="2">
    <source>
        <dbReference type="EMBL" id="NKN34149.1"/>
    </source>
</evidence>
<dbReference type="InterPro" id="IPR050445">
    <property type="entry name" value="Bact_polysacc_biosynth/exp"/>
</dbReference>
<sequence length="645" mass="71289">MTRRSSHRVARIHPLLGRRALVFVLASVLCVTLALGIVYGREPVYRATASVLTVKPKAVDAPSASADPEHVMIQRRLLLGEALLEQLAVDLAAVGVVRDVPELRAGLAVVPVPETNLLELRAEGGDPERLALIVNHWARAYERLRAAQVEGRVGLTSSELEQQQTQLERRIETARAELEGFAAAHDIVGIERAESRVLAELEDLNDALGEARSQEVEALARLQALDEAVARGERLIPREQRADIARLQQYVERGRERLDQLYARYTQAYIDLDPALRDLPGEQAALEQSLERALLVARITVRDEARQALEAARARVALLETERERQQHAVQTFTHHFATFEGLREGLERHEARFAENAQRLAEIALRDFAQYPPIQVVEWAYAPTLPLRPDYPRDLLIGLAAAFMAALFLTWLTDYLGERASAPRVSYVGVRLDGEGEDGRLVEPRVRVFDAGVEAASLEAQGPRAAVIDLPRLPRLLEPAEIELLLRDVDAEVRGLCALLLSGVARRELALLEPECFDRALGTVEVPGGGRRELALAPAAWGWLEPLLAGWETGAAVPGLARLDAVLGRAAGASRLRERRGVDAEALWHSYLVYLVRQGVGFGALQRRVGPLPPELRSGLRRFVTAGVSYRGEGIDWVHPVLRD</sequence>
<proteinExistence type="predicted"/>
<protein>
    <recommendedName>
        <fullName evidence="4">Lipopolysaccharide biosynthesis protein</fullName>
    </recommendedName>
</protein>
<dbReference type="PANTHER" id="PTHR32309:SF31">
    <property type="entry name" value="CAPSULAR EXOPOLYSACCHARIDE FAMILY"/>
    <property type="match status" value="1"/>
</dbReference>
<dbReference type="Proteomes" id="UP000740754">
    <property type="component" value="Unassembled WGS sequence"/>
</dbReference>
<feature type="coiled-coil region" evidence="1">
    <location>
        <begin position="302"/>
        <end position="329"/>
    </location>
</feature>